<evidence type="ECO:0000313" key="3">
    <source>
        <dbReference type="Proteomes" id="UP001589607"/>
    </source>
</evidence>
<evidence type="ECO:0000313" key="2">
    <source>
        <dbReference type="EMBL" id="MFB9098777.1"/>
    </source>
</evidence>
<dbReference type="Gene3D" id="3.30.70.1050">
    <property type="entry name" value="Trigger factor ribosome-binding domain"/>
    <property type="match status" value="1"/>
</dbReference>
<dbReference type="RefSeq" id="WP_236458504.1">
    <property type="nucleotide sequence ID" value="NZ_CBCSGE010000001.1"/>
</dbReference>
<dbReference type="Pfam" id="PF05697">
    <property type="entry name" value="Trigger_N"/>
    <property type="match status" value="1"/>
</dbReference>
<dbReference type="Gene3D" id="1.10.3120.10">
    <property type="entry name" value="Trigger factor, C-terminal domain"/>
    <property type="match status" value="1"/>
</dbReference>
<protein>
    <submittedName>
        <fullName evidence="2">Trigger factor</fullName>
        <ecNumber evidence="2">5.2.1.8</ecNumber>
    </submittedName>
</protein>
<dbReference type="EC" id="5.2.1.8" evidence="2"/>
<dbReference type="InterPro" id="IPR036611">
    <property type="entry name" value="Trigger_fac_ribosome-bd_sf"/>
</dbReference>
<dbReference type="PANTHER" id="PTHR30560">
    <property type="entry name" value="TRIGGER FACTOR CHAPERONE AND PEPTIDYL-PROLYL CIS/TRANS ISOMERASE"/>
    <property type="match status" value="1"/>
</dbReference>
<dbReference type="PANTHER" id="PTHR30560:SF3">
    <property type="entry name" value="TRIGGER FACTOR-LIKE PROTEIN TIG, CHLOROPLASTIC"/>
    <property type="match status" value="1"/>
</dbReference>
<dbReference type="SUPFAM" id="SSF109998">
    <property type="entry name" value="Triger factor/SurA peptide-binding domain-like"/>
    <property type="match status" value="1"/>
</dbReference>
<dbReference type="Proteomes" id="UP001589607">
    <property type="component" value="Unassembled WGS sequence"/>
</dbReference>
<keyword evidence="3" id="KW-1185">Reference proteome</keyword>
<keyword evidence="2" id="KW-0413">Isomerase</keyword>
<comment type="caution">
    <text evidence="2">The sequence shown here is derived from an EMBL/GenBank/DDBJ whole genome shotgun (WGS) entry which is preliminary data.</text>
</comment>
<dbReference type="InterPro" id="IPR005215">
    <property type="entry name" value="Trig_fac"/>
</dbReference>
<dbReference type="PIRSF" id="PIRSF003095">
    <property type="entry name" value="Trigger_factor"/>
    <property type="match status" value="1"/>
</dbReference>
<sequence>MNITKEQIDALNAVVKVAVTKEDYADKVKNVLADYRKNANIPGFRKGAVPMSLIEKQYGKAVLLDEVNKILQSSLNDYLVEEKLDILGNPLPKVTEDFDWNKDDFTFEFELGLAPEFTVDLSAKSKVAKFDIEADDKMLEEQVDRIQKQYGKMISEDKVTEDTTLRGTFSNEEKGINNATNITLDIFKDKKVVKQFVGKKVGDVVELSTKGLFEDDHKLMDYLKVNHDDVHGLDIIVKFTIEEINSVEKAELNQELFDKLFGEGTVSSLEELKGKIKEDAEVQFAQQADQKFLNDVIESLIENTSFDLPSEFLKKWIQTVGETPLTKEQAEEEYAKSEKGLRYQLIENKIIADNDLQIQFEDLKAHTSELIKKQMAQFGQSNPTDEEVEGIVARVLSNQEETKRLSEQIMSEKMLALFKEKINVKAKKVNYQEFVKEMYGE</sequence>
<dbReference type="InterPro" id="IPR008881">
    <property type="entry name" value="Trigger_fac_ribosome-bd_bac"/>
</dbReference>
<evidence type="ECO:0000259" key="1">
    <source>
        <dbReference type="Pfam" id="PF05697"/>
    </source>
</evidence>
<dbReference type="InterPro" id="IPR037041">
    <property type="entry name" value="Trigger_fac_C_sf"/>
</dbReference>
<dbReference type="NCBIfam" id="TIGR00115">
    <property type="entry name" value="tig"/>
    <property type="match status" value="1"/>
</dbReference>
<dbReference type="GO" id="GO:0003755">
    <property type="term" value="F:peptidyl-prolyl cis-trans isomerase activity"/>
    <property type="evidence" value="ECO:0007669"/>
    <property type="project" value="UniProtKB-EC"/>
</dbReference>
<organism evidence="2 3">
    <name type="scientific">Flavobacterium jumunjinense</name>
    <dbReference type="NCBI Taxonomy" id="998845"/>
    <lineage>
        <taxon>Bacteria</taxon>
        <taxon>Pseudomonadati</taxon>
        <taxon>Bacteroidota</taxon>
        <taxon>Flavobacteriia</taxon>
        <taxon>Flavobacteriales</taxon>
        <taxon>Flavobacteriaceae</taxon>
        <taxon>Flavobacterium</taxon>
    </lineage>
</organism>
<reference evidence="2 3" key="1">
    <citation type="submission" date="2024-09" db="EMBL/GenBank/DDBJ databases">
        <authorList>
            <person name="Sun Q."/>
            <person name="Mori K."/>
        </authorList>
    </citation>
    <scope>NUCLEOTIDE SEQUENCE [LARGE SCALE GENOMIC DNA]</scope>
    <source>
        <strain evidence="2 3">CECT 7955</strain>
    </source>
</reference>
<accession>A0ABV5GTQ7</accession>
<gene>
    <name evidence="2" type="primary">tig</name>
    <name evidence="2" type="ORF">ACFFVF_19910</name>
</gene>
<feature type="domain" description="Trigger factor ribosome-binding bacterial" evidence="1">
    <location>
        <begin position="1"/>
        <end position="146"/>
    </location>
</feature>
<dbReference type="EMBL" id="JBHMEY010000094">
    <property type="protein sequence ID" value="MFB9098777.1"/>
    <property type="molecule type" value="Genomic_DNA"/>
</dbReference>
<proteinExistence type="predicted"/>
<name>A0ABV5GTQ7_9FLAO</name>
<dbReference type="SUPFAM" id="SSF102735">
    <property type="entry name" value="Trigger factor ribosome-binding domain"/>
    <property type="match status" value="1"/>
</dbReference>
<dbReference type="InterPro" id="IPR027304">
    <property type="entry name" value="Trigger_fact/SurA_dom_sf"/>
</dbReference>